<evidence type="ECO:0000256" key="1">
    <source>
        <dbReference type="SAM" id="MobiDB-lite"/>
    </source>
</evidence>
<dbReference type="AlphaFoldDB" id="A0A0C9ULQ7"/>
<reference evidence="2 3" key="1">
    <citation type="submission" date="2014-06" db="EMBL/GenBank/DDBJ databases">
        <title>Evolutionary Origins and Diversification of the Mycorrhizal Mutualists.</title>
        <authorList>
            <consortium name="DOE Joint Genome Institute"/>
            <consortium name="Mycorrhizal Genomics Consortium"/>
            <person name="Kohler A."/>
            <person name="Kuo A."/>
            <person name="Nagy L.G."/>
            <person name="Floudas D."/>
            <person name="Copeland A."/>
            <person name="Barry K.W."/>
            <person name="Cichocki N."/>
            <person name="Veneault-Fourrey C."/>
            <person name="LaButti K."/>
            <person name="Lindquist E.A."/>
            <person name="Lipzen A."/>
            <person name="Lundell T."/>
            <person name="Morin E."/>
            <person name="Murat C."/>
            <person name="Riley R."/>
            <person name="Ohm R."/>
            <person name="Sun H."/>
            <person name="Tunlid A."/>
            <person name="Henrissat B."/>
            <person name="Grigoriev I.V."/>
            <person name="Hibbett D.S."/>
            <person name="Martin F."/>
        </authorList>
    </citation>
    <scope>NUCLEOTIDE SEQUENCE [LARGE SCALE GENOMIC DNA]</scope>
    <source>
        <strain evidence="2 3">SS14</strain>
    </source>
</reference>
<keyword evidence="3" id="KW-1185">Reference proteome</keyword>
<accession>A0A0C9ULQ7</accession>
<sequence length="128" mass="14177">MLVQVQEEDIEEFASTEELLSVDLDSDNGRSATMDEDGELESNQSSSFSFRSSTTVSSGIPGPRYHTRKALGKLGHAVNNLVENGMIKRCASTHLDVLKKWRSSPGKVGINERVKVLQILEEALYMSF</sequence>
<feature type="compositionally biased region" description="Low complexity" evidence="1">
    <location>
        <begin position="42"/>
        <end position="58"/>
    </location>
</feature>
<dbReference type="Proteomes" id="UP000054279">
    <property type="component" value="Unassembled WGS sequence"/>
</dbReference>
<feature type="region of interest" description="Disordered" evidence="1">
    <location>
        <begin position="24"/>
        <end position="62"/>
    </location>
</feature>
<protein>
    <submittedName>
        <fullName evidence="2">Uncharacterized protein</fullName>
    </submittedName>
</protein>
<dbReference type="HOGENOM" id="CLU_1960971_0_0_1"/>
<gene>
    <name evidence="2" type="ORF">M422DRAFT_272568</name>
</gene>
<dbReference type="EMBL" id="KN837372">
    <property type="protein sequence ID" value="KIJ26366.1"/>
    <property type="molecule type" value="Genomic_DNA"/>
</dbReference>
<evidence type="ECO:0000313" key="3">
    <source>
        <dbReference type="Proteomes" id="UP000054279"/>
    </source>
</evidence>
<name>A0A0C9ULQ7_SPHS4</name>
<proteinExistence type="predicted"/>
<evidence type="ECO:0000313" key="2">
    <source>
        <dbReference type="EMBL" id="KIJ26366.1"/>
    </source>
</evidence>
<organism evidence="2 3">
    <name type="scientific">Sphaerobolus stellatus (strain SS14)</name>
    <dbReference type="NCBI Taxonomy" id="990650"/>
    <lineage>
        <taxon>Eukaryota</taxon>
        <taxon>Fungi</taxon>
        <taxon>Dikarya</taxon>
        <taxon>Basidiomycota</taxon>
        <taxon>Agaricomycotina</taxon>
        <taxon>Agaricomycetes</taxon>
        <taxon>Phallomycetidae</taxon>
        <taxon>Geastrales</taxon>
        <taxon>Sphaerobolaceae</taxon>
        <taxon>Sphaerobolus</taxon>
    </lineage>
</organism>